<evidence type="ECO:0000256" key="4">
    <source>
        <dbReference type="ARBA" id="ARBA00020076"/>
    </source>
</evidence>
<protein>
    <recommendedName>
        <fullName evidence="4">Succinate dehydrogenase cytochrome b556 subunit</fullName>
    </recommendedName>
</protein>
<dbReference type="OrthoDB" id="9799441at2"/>
<dbReference type="Gene3D" id="1.20.1300.10">
    <property type="entry name" value="Fumarate reductase/succinate dehydrogenase, transmembrane subunit"/>
    <property type="match status" value="1"/>
</dbReference>
<dbReference type="EMBL" id="CP018154">
    <property type="protein sequence ID" value="APG63069.1"/>
    <property type="molecule type" value="Genomic_DNA"/>
</dbReference>
<accession>A0A1L3JDA2</accession>
<keyword evidence="15" id="KW-1185">Reference proteome</keyword>
<dbReference type="PANTHER" id="PTHR10978">
    <property type="entry name" value="SUCCINATE DEHYDROGENASE CYTOCHROME B560 SUBUNIT"/>
    <property type="match status" value="1"/>
</dbReference>
<dbReference type="GO" id="GO:0009055">
    <property type="term" value="F:electron transfer activity"/>
    <property type="evidence" value="ECO:0007669"/>
    <property type="project" value="InterPro"/>
</dbReference>
<comment type="similarity">
    <text evidence="3">Belongs to the cytochrome b560 family.</text>
</comment>
<dbReference type="InterPro" id="IPR034804">
    <property type="entry name" value="SQR/QFR_C/D"/>
</dbReference>
<evidence type="ECO:0000256" key="11">
    <source>
        <dbReference type="ARBA" id="ARBA00025912"/>
    </source>
</evidence>
<proteinExistence type="inferred from homology"/>
<comment type="function">
    <text evidence="1">Membrane-anchoring subunit of succinate dehydrogenase (SDH).</text>
</comment>
<feature type="binding site" description="axial binding residue" evidence="12">
    <location>
        <position position="84"/>
    </location>
    <ligand>
        <name>heme</name>
        <dbReference type="ChEBI" id="CHEBI:30413"/>
        <note>ligand shared with second transmembrane subunit</note>
    </ligand>
    <ligandPart>
        <name>Fe</name>
        <dbReference type="ChEBI" id="CHEBI:18248"/>
    </ligandPart>
</feature>
<keyword evidence="10 13" id="KW-0472">Membrane</keyword>
<dbReference type="PANTHER" id="PTHR10978:SF5">
    <property type="entry name" value="SUCCINATE DEHYDROGENASE CYTOCHROME B560 SUBUNIT, MITOCHONDRIAL"/>
    <property type="match status" value="1"/>
</dbReference>
<comment type="subunit">
    <text evidence="11">Part of an enzyme complex containing four subunits: a flavoprotein, an iron-sulfur protein, plus two membrane-anchoring proteins, SdhC and SdhD. The complex can form homotrimers.</text>
</comment>
<evidence type="ECO:0000256" key="13">
    <source>
        <dbReference type="SAM" id="Phobius"/>
    </source>
</evidence>
<feature type="transmembrane region" description="Helical" evidence="13">
    <location>
        <begin position="30"/>
        <end position="48"/>
    </location>
</feature>
<dbReference type="AlphaFoldDB" id="A0A1L3JDA2"/>
<dbReference type="PIRSF" id="PIRSF000178">
    <property type="entry name" value="SDH_cyt_b560"/>
    <property type="match status" value="1"/>
</dbReference>
<evidence type="ECO:0000256" key="3">
    <source>
        <dbReference type="ARBA" id="ARBA00007244"/>
    </source>
</evidence>
<evidence type="ECO:0000256" key="7">
    <source>
        <dbReference type="ARBA" id="ARBA00022723"/>
    </source>
</evidence>
<dbReference type="STRING" id="1913578.LPB140_10040"/>
<reference evidence="14 15" key="1">
    <citation type="submission" date="2016-11" db="EMBL/GenBank/DDBJ databases">
        <title>Sphingorhabdus sp. LPB0140, isolated from marine environment.</title>
        <authorList>
            <person name="Kim E."/>
            <person name="Yi H."/>
        </authorList>
    </citation>
    <scope>NUCLEOTIDE SEQUENCE [LARGE SCALE GENOMIC DNA]</scope>
    <source>
        <strain evidence="14 15">LPB0140</strain>
    </source>
</reference>
<evidence type="ECO:0000256" key="9">
    <source>
        <dbReference type="ARBA" id="ARBA00023004"/>
    </source>
</evidence>
<dbReference type="InterPro" id="IPR000701">
    <property type="entry name" value="SuccDH_FuR_B_TM-su"/>
</dbReference>
<dbReference type="CDD" id="cd03499">
    <property type="entry name" value="SQR_TypeC_SdhC"/>
    <property type="match status" value="1"/>
</dbReference>
<evidence type="ECO:0000256" key="5">
    <source>
        <dbReference type="ARBA" id="ARBA00022617"/>
    </source>
</evidence>
<dbReference type="SUPFAM" id="SSF81343">
    <property type="entry name" value="Fumarate reductase respiratory complex transmembrane subunits"/>
    <property type="match status" value="1"/>
</dbReference>
<dbReference type="GO" id="GO:0046872">
    <property type="term" value="F:metal ion binding"/>
    <property type="evidence" value="ECO:0007669"/>
    <property type="project" value="UniProtKB-KW"/>
</dbReference>
<organism evidence="14 15">
    <name type="scientific">Sphingorhabdus lutea</name>
    <dbReference type="NCBI Taxonomy" id="1913578"/>
    <lineage>
        <taxon>Bacteria</taxon>
        <taxon>Pseudomonadati</taxon>
        <taxon>Pseudomonadota</taxon>
        <taxon>Alphaproteobacteria</taxon>
        <taxon>Sphingomonadales</taxon>
        <taxon>Sphingomonadaceae</taxon>
        <taxon>Sphingorhabdus</taxon>
    </lineage>
</organism>
<dbReference type="NCBIfam" id="TIGR02970">
    <property type="entry name" value="succ_dehyd_cytB"/>
    <property type="match status" value="1"/>
</dbReference>
<dbReference type="KEGG" id="sphl:LPB140_10040"/>
<dbReference type="RefSeq" id="WP_072559721.1">
    <property type="nucleotide sequence ID" value="NZ_CP018154.1"/>
</dbReference>
<evidence type="ECO:0000256" key="12">
    <source>
        <dbReference type="PIRSR" id="PIRSR000178-1"/>
    </source>
</evidence>
<keyword evidence="8 13" id="KW-1133">Transmembrane helix</keyword>
<evidence type="ECO:0000256" key="6">
    <source>
        <dbReference type="ARBA" id="ARBA00022692"/>
    </source>
</evidence>
<keyword evidence="5 12" id="KW-0349">Heme</keyword>
<keyword evidence="6 13" id="KW-0812">Transmembrane</keyword>
<name>A0A1L3JDA2_9SPHN</name>
<sequence>MDKKQTRPISPHLQVYKWGPHMAISIFHRMTGNILAVAGGILLLWWLYALANGPESFQSFKDCLAWYNIGYVILIGLSWTFFQHLFSGIRHFVLDIGAGYELTSNKSWSIIVFIAAILCTTALWAYIFYASGSVTNG</sequence>
<dbReference type="PROSITE" id="PS01000">
    <property type="entry name" value="SDH_CYT_1"/>
    <property type="match status" value="1"/>
</dbReference>
<comment type="subcellular location">
    <subcellularLocation>
        <location evidence="2">Membrane</location>
        <topology evidence="2">Multi-pass membrane protein</topology>
    </subcellularLocation>
</comment>
<comment type="cofactor">
    <cofactor evidence="12">
        <name>heme</name>
        <dbReference type="ChEBI" id="CHEBI:30413"/>
    </cofactor>
    <text evidence="12">The heme is bound between the two transmembrane subunits.</text>
</comment>
<evidence type="ECO:0000313" key="15">
    <source>
        <dbReference type="Proteomes" id="UP000242561"/>
    </source>
</evidence>
<dbReference type="InterPro" id="IPR018495">
    <property type="entry name" value="Succ_DH_cyt_bsu_CS"/>
</dbReference>
<dbReference type="Proteomes" id="UP000242561">
    <property type="component" value="Chromosome"/>
</dbReference>
<keyword evidence="7 12" id="KW-0479">Metal-binding</keyword>
<feature type="transmembrane region" description="Helical" evidence="13">
    <location>
        <begin position="68"/>
        <end position="86"/>
    </location>
</feature>
<evidence type="ECO:0000256" key="8">
    <source>
        <dbReference type="ARBA" id="ARBA00022989"/>
    </source>
</evidence>
<dbReference type="Pfam" id="PF01127">
    <property type="entry name" value="Sdh_cyt"/>
    <property type="match status" value="1"/>
</dbReference>
<evidence type="ECO:0000256" key="10">
    <source>
        <dbReference type="ARBA" id="ARBA00023136"/>
    </source>
</evidence>
<evidence type="ECO:0000313" key="14">
    <source>
        <dbReference type="EMBL" id="APG63069.1"/>
    </source>
</evidence>
<evidence type="ECO:0000256" key="2">
    <source>
        <dbReference type="ARBA" id="ARBA00004141"/>
    </source>
</evidence>
<keyword evidence="9 12" id="KW-0408">Iron</keyword>
<evidence type="ECO:0000256" key="1">
    <source>
        <dbReference type="ARBA" id="ARBA00004050"/>
    </source>
</evidence>
<dbReference type="GO" id="GO:0016020">
    <property type="term" value="C:membrane"/>
    <property type="evidence" value="ECO:0007669"/>
    <property type="project" value="UniProtKB-SubCell"/>
</dbReference>
<gene>
    <name evidence="14" type="ORF">LPB140_10040</name>
</gene>
<dbReference type="InterPro" id="IPR014314">
    <property type="entry name" value="Succ_DH_cytb556"/>
</dbReference>
<dbReference type="GO" id="GO:0006099">
    <property type="term" value="P:tricarboxylic acid cycle"/>
    <property type="evidence" value="ECO:0007669"/>
    <property type="project" value="InterPro"/>
</dbReference>
<feature type="transmembrane region" description="Helical" evidence="13">
    <location>
        <begin position="107"/>
        <end position="129"/>
    </location>
</feature>